<dbReference type="InterPro" id="IPR016867">
    <property type="entry name" value="GcvR"/>
</dbReference>
<dbReference type="Gene3D" id="3.30.70.260">
    <property type="match status" value="2"/>
</dbReference>
<keyword evidence="3" id="KW-1185">Reference proteome</keyword>
<dbReference type="RefSeq" id="WP_133108165.1">
    <property type="nucleotide sequence ID" value="NZ_SMNA01000006.1"/>
</dbReference>
<sequence>MTQLVLTAVGDDREGLVSALAGTVETHGGNWLDSQLSRLAGKFAGIVLVELPAEGVAEFTSACARLRQEIGWNVEVSPVGSGGVEGSEVRMHLVGLDRPGMVRQVTAALAEQHVSIRELRSWTPDAPQGGGSLFEADAVITLANDVHLDVVRRALEPIADELMVDLDLSDPDGQ</sequence>
<protein>
    <submittedName>
        <fullName evidence="2">Transcriptional regulator</fullName>
    </submittedName>
</protein>
<dbReference type="PANTHER" id="PTHR34875:SF6">
    <property type="entry name" value="UPF0237 PROTEIN MJ1558"/>
    <property type="match status" value="1"/>
</dbReference>
<evidence type="ECO:0000313" key="3">
    <source>
        <dbReference type="Proteomes" id="UP000504882"/>
    </source>
</evidence>
<dbReference type="CDD" id="cd04869">
    <property type="entry name" value="ACT_GcvR_2"/>
    <property type="match status" value="1"/>
</dbReference>
<accession>A0ABY2E1N6</accession>
<name>A0ABY2E1N6_9MICO</name>
<feature type="domain" description="ACT" evidence="1">
    <location>
        <begin position="90"/>
        <end position="171"/>
    </location>
</feature>
<reference evidence="2 3" key="1">
    <citation type="submission" date="2019-03" db="EMBL/GenBank/DDBJ databases">
        <title>Genomic features of bacteria from cold environments.</title>
        <authorList>
            <person name="Shen L."/>
        </authorList>
    </citation>
    <scope>NUCLEOTIDE SEQUENCE [LARGE SCALE GENOMIC DNA]</scope>
    <source>
        <strain evidence="3">T3246-1</strain>
    </source>
</reference>
<dbReference type="Proteomes" id="UP000504882">
    <property type="component" value="Unassembled WGS sequence"/>
</dbReference>
<dbReference type="PIRSF" id="PIRSF028103">
    <property type="entry name" value="GcvR"/>
    <property type="match status" value="1"/>
</dbReference>
<comment type="caution">
    <text evidence="2">The sequence shown here is derived from an EMBL/GenBank/DDBJ whole genome shotgun (WGS) entry which is preliminary data.</text>
</comment>
<dbReference type="Pfam" id="PF13740">
    <property type="entry name" value="ACT_6"/>
    <property type="match status" value="1"/>
</dbReference>
<dbReference type="InterPro" id="IPR002912">
    <property type="entry name" value="ACT_dom"/>
</dbReference>
<dbReference type="PROSITE" id="PS51671">
    <property type="entry name" value="ACT"/>
    <property type="match status" value="1"/>
</dbReference>
<dbReference type="EMBL" id="SMNA01000006">
    <property type="protein sequence ID" value="TDE92535.1"/>
    <property type="molecule type" value="Genomic_DNA"/>
</dbReference>
<dbReference type="PANTHER" id="PTHR34875">
    <property type="entry name" value="UPF0237 PROTEIN MJ1558"/>
    <property type="match status" value="1"/>
</dbReference>
<dbReference type="InterPro" id="IPR050990">
    <property type="entry name" value="UPF0237/GcvR_regulator"/>
</dbReference>
<proteinExistence type="predicted"/>
<organism evidence="2 3">
    <name type="scientific">Occultella glacieicola</name>
    <dbReference type="NCBI Taxonomy" id="2518684"/>
    <lineage>
        <taxon>Bacteria</taxon>
        <taxon>Bacillati</taxon>
        <taxon>Actinomycetota</taxon>
        <taxon>Actinomycetes</taxon>
        <taxon>Micrococcales</taxon>
        <taxon>Ruaniaceae</taxon>
        <taxon>Occultella</taxon>
    </lineage>
</organism>
<gene>
    <name evidence="2" type="ORF">EXU48_13380</name>
</gene>
<evidence type="ECO:0000313" key="2">
    <source>
        <dbReference type="EMBL" id="TDE92535.1"/>
    </source>
</evidence>
<dbReference type="SUPFAM" id="SSF55021">
    <property type="entry name" value="ACT-like"/>
    <property type="match status" value="2"/>
</dbReference>
<dbReference type="InterPro" id="IPR045865">
    <property type="entry name" value="ACT-like_dom_sf"/>
</dbReference>
<evidence type="ECO:0000259" key="1">
    <source>
        <dbReference type="PROSITE" id="PS51671"/>
    </source>
</evidence>